<evidence type="ECO:0000256" key="1">
    <source>
        <dbReference type="SAM" id="MobiDB-lite"/>
    </source>
</evidence>
<feature type="compositionally biased region" description="Polar residues" evidence="1">
    <location>
        <begin position="32"/>
        <end position="48"/>
    </location>
</feature>
<feature type="region of interest" description="Disordered" evidence="1">
    <location>
        <begin position="31"/>
        <end position="62"/>
    </location>
</feature>
<name>A0A444UI42_ACIRT</name>
<comment type="caution">
    <text evidence="2">The sequence shown here is derived from an EMBL/GenBank/DDBJ whole genome shotgun (WGS) entry which is preliminary data.</text>
</comment>
<gene>
    <name evidence="2" type="ORF">EOD39_0993</name>
</gene>
<dbReference type="EMBL" id="SCEB01214526">
    <property type="protein sequence ID" value="RXM34857.1"/>
    <property type="molecule type" value="Genomic_DNA"/>
</dbReference>
<accession>A0A444UI42</accession>
<protein>
    <submittedName>
        <fullName evidence="2">Uncharacterized protein</fullName>
    </submittedName>
</protein>
<evidence type="ECO:0000313" key="3">
    <source>
        <dbReference type="Proteomes" id="UP000289886"/>
    </source>
</evidence>
<dbReference type="Proteomes" id="UP000289886">
    <property type="component" value="Unassembled WGS sequence"/>
</dbReference>
<organism evidence="2 3">
    <name type="scientific">Acipenser ruthenus</name>
    <name type="common">Sterlet sturgeon</name>
    <dbReference type="NCBI Taxonomy" id="7906"/>
    <lineage>
        <taxon>Eukaryota</taxon>
        <taxon>Metazoa</taxon>
        <taxon>Chordata</taxon>
        <taxon>Craniata</taxon>
        <taxon>Vertebrata</taxon>
        <taxon>Euteleostomi</taxon>
        <taxon>Actinopterygii</taxon>
        <taxon>Chondrostei</taxon>
        <taxon>Acipenseriformes</taxon>
        <taxon>Acipenseridae</taxon>
        <taxon>Acipenser</taxon>
    </lineage>
</organism>
<sequence length="138" mass="14761">MSCLTHWQGQGPLETAVILKNAPVCEAGREQWCSSTSPSPVGETSSSVPGEEKREGATPSVFAAGSESGEWVSVEYQGRRFLHVFSPLEHCGLHGAQGAGVLCESWSIADYTEHGKLVFSMRAGASRITWSTGSWCSL</sequence>
<reference evidence="2 3" key="1">
    <citation type="submission" date="2019-01" db="EMBL/GenBank/DDBJ databases">
        <title>Draft Genome and Complete Hox-Cluster Characterization of the Sterlet Sturgeon (Acipenser ruthenus).</title>
        <authorList>
            <person name="Wei Q."/>
        </authorList>
    </citation>
    <scope>NUCLEOTIDE SEQUENCE [LARGE SCALE GENOMIC DNA]</scope>
    <source>
        <strain evidence="2">WHYD16114868_AA</strain>
        <tissue evidence="2">Blood</tissue>
    </source>
</reference>
<proteinExistence type="predicted"/>
<keyword evidence="3" id="KW-1185">Reference proteome</keyword>
<evidence type="ECO:0000313" key="2">
    <source>
        <dbReference type="EMBL" id="RXM34857.1"/>
    </source>
</evidence>
<dbReference type="AlphaFoldDB" id="A0A444UI42"/>